<protein>
    <submittedName>
        <fullName evidence="1">Uncharacterized protein</fullName>
    </submittedName>
</protein>
<gene>
    <name evidence="1" type="ORF">N4562_03275</name>
</gene>
<proteinExistence type="predicted"/>
<dbReference type="RefSeq" id="WP_260904608.1">
    <property type="nucleotide sequence ID" value="NZ_CP104396.1"/>
</dbReference>
<name>A0A9Q9J560_9LACO</name>
<dbReference type="AlphaFoldDB" id="A0A9Q9J560"/>
<sequence>MENLEAARKLTDIAENLKALTGMMALIDISNSQVKNFFINATLSTVIDSLRNQTEAISSLRDELVVLDGEEE</sequence>
<organism evidence="1 2">
    <name type="scientific">Ligilactobacillus agilis</name>
    <dbReference type="NCBI Taxonomy" id="1601"/>
    <lineage>
        <taxon>Bacteria</taxon>
        <taxon>Bacillati</taxon>
        <taxon>Bacillota</taxon>
        <taxon>Bacilli</taxon>
        <taxon>Lactobacillales</taxon>
        <taxon>Lactobacillaceae</taxon>
        <taxon>Ligilactobacillus</taxon>
    </lineage>
</organism>
<accession>A0A9Q9J560</accession>
<dbReference type="GeneID" id="75136843"/>
<evidence type="ECO:0000313" key="2">
    <source>
        <dbReference type="Proteomes" id="UP001058429"/>
    </source>
</evidence>
<evidence type="ECO:0000313" key="1">
    <source>
        <dbReference type="EMBL" id="UXC64075.1"/>
    </source>
</evidence>
<dbReference type="Proteomes" id="UP001058429">
    <property type="component" value="Chromosome"/>
</dbReference>
<dbReference type="EMBL" id="CP104396">
    <property type="protein sequence ID" value="UXC64075.1"/>
    <property type="molecule type" value="Genomic_DNA"/>
</dbReference>
<reference evidence="1" key="1">
    <citation type="submission" date="2022-09" db="EMBL/GenBank/DDBJ databases">
        <title>Complete genome of Ligilactobacillus agilis AM_LB6, isolated from chicken feces.</title>
        <authorList>
            <person name="den Bakker H.C."/>
            <person name="Mann A."/>
        </authorList>
    </citation>
    <scope>NUCLEOTIDE SEQUENCE</scope>
    <source>
        <strain evidence="1">AM_LB6</strain>
    </source>
</reference>